<protein>
    <submittedName>
        <fullName evidence="2">Iron-regulated protein</fullName>
    </submittedName>
</protein>
<gene>
    <name evidence="2" type="ORF">C798_12650</name>
</gene>
<accession>A0A6M3ZR08</accession>
<evidence type="ECO:0000256" key="1">
    <source>
        <dbReference type="SAM" id="Phobius"/>
    </source>
</evidence>
<dbReference type="InterPro" id="IPR005625">
    <property type="entry name" value="PepSY-ass_TM"/>
</dbReference>
<sequence>MVSSLAAWLCRHAPRRQHLVLMHRWNGLVIALFLLVASITGSLLVFEDELELWLAPELHLAQPAAGQSATALLDPYQLRQRVAQALAPRAQLNQLMLHPQPGRTVRFLVEPAMDPASGRPYVLGYDEIWVNPYTGAIQGRRDRQKISLKPAELMPFIFNLHHSLALPRVAGALLMGTVATLWTLDCLVGLILTWPRARPFLVKWKPAWLIKWQAGFYRVNLDLHRACALWLWVVLLLLAWSSVMFNLRDQIYLPVMSRLLPFDTSWRGPARLPQPMAQPPMDWPQAHAMARQAMAGFARERGLHIDFEHRLSFDRRRGLYAYMVHSNADLRSDAGNTGLLIDARSGQILGHWLPTGDRSGNTFSNWIGALHMGQVWGLPWRIFLAALGLVVSLLTVTGIVIWWKKRAARRAPAKQCRP</sequence>
<feature type="transmembrane region" description="Helical" evidence="1">
    <location>
        <begin position="227"/>
        <end position="247"/>
    </location>
</feature>
<keyword evidence="1" id="KW-0812">Transmembrane</keyword>
<dbReference type="EMBL" id="CP008956">
    <property type="protein sequence ID" value="QJQ01054.1"/>
    <property type="molecule type" value="Genomic_DNA"/>
</dbReference>
<feature type="transmembrane region" description="Helical" evidence="1">
    <location>
        <begin position="382"/>
        <end position="403"/>
    </location>
</feature>
<feature type="transmembrane region" description="Helical" evidence="1">
    <location>
        <begin position="25"/>
        <end position="46"/>
    </location>
</feature>
<feature type="transmembrane region" description="Helical" evidence="1">
    <location>
        <begin position="169"/>
        <end position="194"/>
    </location>
</feature>
<proteinExistence type="predicted"/>
<evidence type="ECO:0000313" key="3">
    <source>
        <dbReference type="Proteomes" id="UP000501648"/>
    </source>
</evidence>
<dbReference type="RefSeq" id="WP_017453411.1">
    <property type="nucleotide sequence ID" value="NZ_CP008956.1"/>
</dbReference>
<name>A0A6M3ZR08_9BURK</name>
<keyword evidence="1" id="KW-1133">Transmembrane helix</keyword>
<evidence type="ECO:0000313" key="2">
    <source>
        <dbReference type="EMBL" id="QJQ01054.1"/>
    </source>
</evidence>
<dbReference type="Pfam" id="PF03929">
    <property type="entry name" value="PepSY_TM"/>
    <property type="match status" value="1"/>
</dbReference>
<reference evidence="2 3" key="1">
    <citation type="journal article" date="2012" name="J. Bacteriol.">
        <title>Genome sequence of the pathogenic Herbaspirillum seropedicae strain Os34, isolated from rice roots.</title>
        <authorList>
            <person name="Ye W."/>
            <person name="Ye S."/>
            <person name="Liu J."/>
            <person name="Chang S."/>
            <person name="Chen M."/>
            <person name="Zhu B."/>
            <person name="Guo L."/>
            <person name="An Q."/>
        </authorList>
    </citation>
    <scope>NUCLEOTIDE SEQUENCE [LARGE SCALE GENOMIC DNA]</scope>
    <source>
        <strain evidence="2 3">Os34</strain>
    </source>
</reference>
<organism evidence="2 3">
    <name type="scientific">Herbaspirillum rubrisubalbicans Os34</name>
    <dbReference type="NCBI Taxonomy" id="1235827"/>
    <lineage>
        <taxon>Bacteria</taxon>
        <taxon>Pseudomonadati</taxon>
        <taxon>Pseudomonadota</taxon>
        <taxon>Betaproteobacteria</taxon>
        <taxon>Burkholderiales</taxon>
        <taxon>Oxalobacteraceae</taxon>
        <taxon>Herbaspirillum</taxon>
    </lineage>
</organism>
<keyword evidence="1" id="KW-0472">Membrane</keyword>
<dbReference type="PANTHER" id="PTHR34219">
    <property type="entry name" value="IRON-REGULATED INNER MEMBRANE PROTEIN-RELATED"/>
    <property type="match status" value="1"/>
</dbReference>
<dbReference type="PANTHER" id="PTHR34219:SF5">
    <property type="entry name" value="BLR4505 PROTEIN"/>
    <property type="match status" value="1"/>
</dbReference>
<dbReference type="AlphaFoldDB" id="A0A6M3ZR08"/>
<dbReference type="Proteomes" id="UP000501648">
    <property type="component" value="Chromosome"/>
</dbReference>